<organism evidence="3 4">
    <name type="scientific">Triparma laevis f. inornata</name>
    <dbReference type="NCBI Taxonomy" id="1714386"/>
    <lineage>
        <taxon>Eukaryota</taxon>
        <taxon>Sar</taxon>
        <taxon>Stramenopiles</taxon>
        <taxon>Ochrophyta</taxon>
        <taxon>Bolidophyceae</taxon>
        <taxon>Parmales</taxon>
        <taxon>Triparmaceae</taxon>
        <taxon>Triparma</taxon>
    </lineage>
</organism>
<dbReference type="AlphaFoldDB" id="A0A9W7DV28"/>
<evidence type="ECO:0000256" key="2">
    <source>
        <dbReference type="SAM" id="SignalP"/>
    </source>
</evidence>
<evidence type="ECO:0000313" key="4">
    <source>
        <dbReference type="Proteomes" id="UP001162640"/>
    </source>
</evidence>
<sequence length="152" mass="16621">MNYVVLLALYALTLCGATTDLCIGQDLESIKAYNDQFGQPITYMSYTNLTSLSGVFTPIDYGSGIQHAQALLNLQPGPNLNLGLWLGGLDGLLSIVNGELDYNINLLSKFVNNNPTSKIYLRIGANVTRSESDDENKRDCRNVRNSTSLTPI</sequence>
<feature type="chain" id="PRO_5040807481" evidence="2">
    <location>
        <begin position="18"/>
        <end position="152"/>
    </location>
</feature>
<reference evidence="4" key="1">
    <citation type="journal article" date="2023" name="Commun. Biol.">
        <title>Genome analysis of Parmales, the sister group of diatoms, reveals the evolutionary specialization of diatoms from phago-mixotrophs to photoautotrophs.</title>
        <authorList>
            <person name="Ban H."/>
            <person name="Sato S."/>
            <person name="Yoshikawa S."/>
            <person name="Yamada K."/>
            <person name="Nakamura Y."/>
            <person name="Ichinomiya M."/>
            <person name="Sato N."/>
            <person name="Blanc-Mathieu R."/>
            <person name="Endo H."/>
            <person name="Kuwata A."/>
            <person name="Ogata H."/>
        </authorList>
    </citation>
    <scope>NUCLEOTIDE SEQUENCE [LARGE SCALE GENOMIC DNA]</scope>
</reference>
<name>A0A9W7DV28_9STRA</name>
<feature type="region of interest" description="Disordered" evidence="1">
    <location>
        <begin position="131"/>
        <end position="152"/>
    </location>
</feature>
<comment type="caution">
    <text evidence="3">The sequence shown here is derived from an EMBL/GenBank/DDBJ whole genome shotgun (WGS) entry which is preliminary data.</text>
</comment>
<evidence type="ECO:0000256" key="1">
    <source>
        <dbReference type="SAM" id="MobiDB-lite"/>
    </source>
</evidence>
<feature type="signal peptide" evidence="2">
    <location>
        <begin position="1"/>
        <end position="17"/>
    </location>
</feature>
<dbReference type="EMBL" id="BLQM01000048">
    <property type="protein sequence ID" value="GMH56027.1"/>
    <property type="molecule type" value="Genomic_DNA"/>
</dbReference>
<keyword evidence="2" id="KW-0732">Signal</keyword>
<protein>
    <submittedName>
        <fullName evidence="3">Uncharacterized protein</fullName>
    </submittedName>
</protein>
<proteinExistence type="predicted"/>
<gene>
    <name evidence="3" type="ORF">TL16_g02043</name>
</gene>
<dbReference type="Proteomes" id="UP001162640">
    <property type="component" value="Unassembled WGS sequence"/>
</dbReference>
<evidence type="ECO:0000313" key="3">
    <source>
        <dbReference type="EMBL" id="GMH56027.1"/>
    </source>
</evidence>
<dbReference type="Gene3D" id="3.20.20.80">
    <property type="entry name" value="Glycosidases"/>
    <property type="match status" value="1"/>
</dbReference>
<accession>A0A9W7DV28</accession>
<feature type="compositionally biased region" description="Polar residues" evidence="1">
    <location>
        <begin position="143"/>
        <end position="152"/>
    </location>
</feature>